<evidence type="ECO:0000313" key="7">
    <source>
        <dbReference type="Proteomes" id="UP000005446"/>
    </source>
</evidence>
<dbReference type="Pfam" id="PF00724">
    <property type="entry name" value="Oxidored_FMN"/>
    <property type="match status" value="1"/>
</dbReference>
<proteinExistence type="inferred from homology"/>
<keyword evidence="2" id="KW-0285">Flavoprotein</keyword>
<evidence type="ECO:0000256" key="1">
    <source>
        <dbReference type="ARBA" id="ARBA00005979"/>
    </source>
</evidence>
<keyword evidence="3" id="KW-0288">FMN</keyword>
<dbReference type="InParanoid" id="H0EKY9"/>
<dbReference type="InterPro" id="IPR013785">
    <property type="entry name" value="Aldolase_TIM"/>
</dbReference>
<gene>
    <name evidence="6" type="ORF">M7I_3223</name>
</gene>
<dbReference type="OrthoDB" id="1663137at2759"/>
<dbReference type="HOGENOM" id="CLU_012153_6_2_1"/>
<keyword evidence="4" id="KW-0560">Oxidoreductase</keyword>
<dbReference type="InterPro" id="IPR051799">
    <property type="entry name" value="NADH_flavin_oxidoreductase"/>
</dbReference>
<evidence type="ECO:0000313" key="6">
    <source>
        <dbReference type="EMBL" id="EHL00832.1"/>
    </source>
</evidence>
<dbReference type="SUPFAM" id="SSF51395">
    <property type="entry name" value="FMN-linked oxidoreductases"/>
    <property type="match status" value="1"/>
</dbReference>
<dbReference type="Proteomes" id="UP000005446">
    <property type="component" value="Unassembled WGS sequence"/>
</dbReference>
<evidence type="ECO:0000259" key="5">
    <source>
        <dbReference type="Pfam" id="PF00724"/>
    </source>
</evidence>
<evidence type="ECO:0000256" key="4">
    <source>
        <dbReference type="ARBA" id="ARBA00023002"/>
    </source>
</evidence>
<comment type="caution">
    <text evidence="6">The sequence shown here is derived from an EMBL/GenBank/DDBJ whole genome shotgun (WGS) entry which is preliminary data.</text>
</comment>
<organism evidence="6 7">
    <name type="scientific">Glarea lozoyensis (strain ATCC 74030 / MF5533)</name>
    <dbReference type="NCBI Taxonomy" id="1104152"/>
    <lineage>
        <taxon>Eukaryota</taxon>
        <taxon>Fungi</taxon>
        <taxon>Dikarya</taxon>
        <taxon>Ascomycota</taxon>
        <taxon>Pezizomycotina</taxon>
        <taxon>Leotiomycetes</taxon>
        <taxon>Helotiales</taxon>
        <taxon>Helotiaceae</taxon>
        <taxon>Glarea</taxon>
    </lineage>
</organism>
<dbReference type="PANTHER" id="PTHR43656:SF2">
    <property type="entry name" value="BINDING OXIDOREDUCTASE, PUTATIVE (AFU_ORTHOLOGUE AFUA_2G08260)-RELATED"/>
    <property type="match status" value="1"/>
</dbReference>
<keyword evidence="7" id="KW-1185">Reference proteome</keyword>
<dbReference type="EMBL" id="AGUE01000073">
    <property type="protein sequence ID" value="EHL00832.1"/>
    <property type="molecule type" value="Genomic_DNA"/>
</dbReference>
<evidence type="ECO:0000256" key="2">
    <source>
        <dbReference type="ARBA" id="ARBA00022630"/>
    </source>
</evidence>
<dbReference type="GO" id="GO:0010181">
    <property type="term" value="F:FMN binding"/>
    <property type="evidence" value="ECO:0007669"/>
    <property type="project" value="InterPro"/>
</dbReference>
<dbReference type="AlphaFoldDB" id="H0EKY9"/>
<reference evidence="6 7" key="1">
    <citation type="journal article" date="2012" name="Eukaryot. Cell">
        <title>Genome sequence of the fungus Glarea lozoyensis: the first genome sequence of a species from the Helotiaceae family.</title>
        <authorList>
            <person name="Youssar L."/>
            <person name="Gruening B.A."/>
            <person name="Erxleben A."/>
            <person name="Guenther S."/>
            <person name="Huettel W."/>
        </authorList>
    </citation>
    <scope>NUCLEOTIDE SEQUENCE [LARGE SCALE GENOMIC DNA]</scope>
    <source>
        <strain evidence="7">ATCC 74030 / MF5533</strain>
    </source>
</reference>
<sequence>MFLKEALPLSSVSQNATQSRTRFAVRPETAQPHVEGNVQVSDDYLGAPQDIDVPAQNTDELQAAWREWATECQASGTPTIVQLNHPGRQSPAGAGKKSFFTKNLAPSPIGLNFGPGILAKVASKVLFGTPKEMTVQDIKLVIDQFVEGAKRSYDAGFKGVELHAAHGYLLAQFHSPATNRRTDEFGGSAHKRVEISLRIIRRIRAVTSPNFSISIKFNSADAATDKTEDVLEQIRLLVDAGIDFLEISGGTYENPLMMGDDGVAKQDMSEDKPMKASTIKRESFFLEFAQTVRKSFPGLVLMVTGGFRTRTGMEGALQSGACDIVGVGRPAAVYPDFPTKIILNENVKDEDANANLPRIEVEGAEKWIVKISGVTALGAGKTTRVYQEHIGSMAAIKAFSCSISSLMTLTIHSRCEEAKPNGQESPRI</sequence>
<comment type="similarity">
    <text evidence="1">Belongs to the NADH:flavin oxidoreductase/NADH oxidase family.</text>
</comment>
<dbReference type="Gene3D" id="3.20.20.70">
    <property type="entry name" value="Aldolase class I"/>
    <property type="match status" value="1"/>
</dbReference>
<feature type="domain" description="NADH:flavin oxidoreductase/NADH oxidase N-terminal" evidence="5">
    <location>
        <begin position="56"/>
        <end position="341"/>
    </location>
</feature>
<accession>H0EKY9</accession>
<dbReference type="GO" id="GO:0016491">
    <property type="term" value="F:oxidoreductase activity"/>
    <property type="evidence" value="ECO:0007669"/>
    <property type="project" value="UniProtKB-KW"/>
</dbReference>
<name>H0EKY9_GLAL7</name>
<protein>
    <submittedName>
        <fullName evidence="6">Putative NADH oxidase</fullName>
    </submittedName>
</protein>
<evidence type="ECO:0000256" key="3">
    <source>
        <dbReference type="ARBA" id="ARBA00022643"/>
    </source>
</evidence>
<dbReference type="PANTHER" id="PTHR43656">
    <property type="entry name" value="BINDING OXIDOREDUCTASE, PUTATIVE (AFU_ORTHOLOGUE AFUA_2G08260)-RELATED"/>
    <property type="match status" value="1"/>
</dbReference>
<dbReference type="InterPro" id="IPR001155">
    <property type="entry name" value="OxRdtase_FMN_N"/>
</dbReference>